<reference evidence="1" key="1">
    <citation type="submission" date="2021-06" db="EMBL/GenBank/DDBJ databases">
        <authorList>
            <person name="Kallberg Y."/>
            <person name="Tangrot J."/>
            <person name="Rosling A."/>
        </authorList>
    </citation>
    <scope>NUCLEOTIDE SEQUENCE</scope>
    <source>
        <strain evidence="1">28 12/20/2015</strain>
    </source>
</reference>
<gene>
    <name evidence="1" type="ORF">SPELUC_LOCUS11526</name>
</gene>
<keyword evidence="2" id="KW-1185">Reference proteome</keyword>
<evidence type="ECO:0000313" key="1">
    <source>
        <dbReference type="EMBL" id="CAG8705944.1"/>
    </source>
</evidence>
<organism evidence="1 2">
    <name type="scientific">Cetraspora pellucida</name>
    <dbReference type="NCBI Taxonomy" id="1433469"/>
    <lineage>
        <taxon>Eukaryota</taxon>
        <taxon>Fungi</taxon>
        <taxon>Fungi incertae sedis</taxon>
        <taxon>Mucoromycota</taxon>
        <taxon>Glomeromycotina</taxon>
        <taxon>Glomeromycetes</taxon>
        <taxon>Diversisporales</taxon>
        <taxon>Gigasporaceae</taxon>
        <taxon>Cetraspora</taxon>
    </lineage>
</organism>
<accession>A0ACA9PEW1</accession>
<dbReference type="Proteomes" id="UP000789366">
    <property type="component" value="Unassembled WGS sequence"/>
</dbReference>
<proteinExistence type="predicted"/>
<feature type="non-terminal residue" evidence="1">
    <location>
        <position position="111"/>
    </location>
</feature>
<dbReference type="EMBL" id="CAJVPW010024715">
    <property type="protein sequence ID" value="CAG8705944.1"/>
    <property type="molecule type" value="Genomic_DNA"/>
</dbReference>
<name>A0ACA9PEW1_9GLOM</name>
<evidence type="ECO:0000313" key="2">
    <source>
        <dbReference type="Proteomes" id="UP000789366"/>
    </source>
</evidence>
<sequence length="111" mass="12757">MSFTNTPKNSNFNVNTLKLTPEKLAEWSKRRASNTHNNEPSQQSSNDFPSQPPTNCAPDPQEIEHRLETIEACKDLRAIEKIQESQLYMSQDLDYLEKSLESFEDELAVAR</sequence>
<protein>
    <submittedName>
        <fullName evidence="1">13574_t:CDS:1</fullName>
    </submittedName>
</protein>
<comment type="caution">
    <text evidence="1">The sequence shown here is derived from an EMBL/GenBank/DDBJ whole genome shotgun (WGS) entry which is preliminary data.</text>
</comment>